<dbReference type="EMBL" id="AFGF01000026">
    <property type="protein sequence ID" value="EGO65201.1"/>
    <property type="molecule type" value="Genomic_DNA"/>
</dbReference>
<dbReference type="SUPFAM" id="SSF52540">
    <property type="entry name" value="P-loop containing nucleoside triphosphate hydrolases"/>
    <property type="match status" value="1"/>
</dbReference>
<dbReference type="AlphaFoldDB" id="F7NFK2"/>
<dbReference type="eggNOG" id="ENOG502Z9AE">
    <property type="taxonomic scope" value="Bacteria"/>
</dbReference>
<evidence type="ECO:0000313" key="2">
    <source>
        <dbReference type="Proteomes" id="UP000003240"/>
    </source>
</evidence>
<comment type="caution">
    <text evidence="1">The sequence shown here is derived from an EMBL/GenBank/DDBJ whole genome shotgun (WGS) entry which is preliminary data.</text>
</comment>
<gene>
    <name evidence="1" type="ORF">ALO_04146</name>
</gene>
<accession>F7NFK2</accession>
<keyword evidence="2" id="KW-1185">Reference proteome</keyword>
<sequence>MLTWHEVFPIQPAVITVVGMAKNVGKTVTLNYLQKILHNEGYVFGLTSIGRDGETFDALTNLEKPRIEAQPGTIVATAEKMIADIREWELLQHTDLATPLGKVLILRARDFNRVVLAGPSKNSDVKELLSYFAALGAGCTLIDGAFDRQSSADPLISSQVLLACGATVSRDLMELIFLAQSRVTQLTLPACEAMYRNIARTYQGQVITVLADTVREVSLHTSLLRPAEWSELFDAGCDAVIIKGAVSDSLAQALLWQRRPPAVIVQDGSKVFITAALWRQLQVRQVRFTAVHPICLLGVTINPTYPGGQGFDAEVLLQEMGKALAPVPVFDCLREAKYKEVPL</sequence>
<protein>
    <submittedName>
        <fullName evidence="1">Uncharacterized protein</fullName>
    </submittedName>
</protein>
<dbReference type="InterPro" id="IPR027417">
    <property type="entry name" value="P-loop_NTPase"/>
</dbReference>
<evidence type="ECO:0000313" key="1">
    <source>
        <dbReference type="EMBL" id="EGO65201.1"/>
    </source>
</evidence>
<dbReference type="RefSeq" id="WP_004093179.1">
    <property type="nucleotide sequence ID" value="NZ_AFGF01000026.1"/>
</dbReference>
<dbReference type="Proteomes" id="UP000003240">
    <property type="component" value="Unassembled WGS sequence"/>
</dbReference>
<proteinExistence type="predicted"/>
<dbReference type="STRING" id="1009370.ALO_04146"/>
<name>F7NFK2_9FIRM</name>
<dbReference type="OrthoDB" id="9783544at2"/>
<organism evidence="1 2">
    <name type="scientific">Acetonema longum DSM 6540</name>
    <dbReference type="NCBI Taxonomy" id="1009370"/>
    <lineage>
        <taxon>Bacteria</taxon>
        <taxon>Bacillati</taxon>
        <taxon>Bacillota</taxon>
        <taxon>Negativicutes</taxon>
        <taxon>Acetonemataceae</taxon>
        <taxon>Acetonema</taxon>
    </lineage>
</organism>
<reference evidence="1 2" key="1">
    <citation type="journal article" date="2011" name="EMBO J.">
        <title>Structural diversity of bacterial flagellar motors.</title>
        <authorList>
            <person name="Chen S."/>
            <person name="Beeby M."/>
            <person name="Murphy G.E."/>
            <person name="Leadbetter J.R."/>
            <person name="Hendrixson D.R."/>
            <person name="Briegel A."/>
            <person name="Li Z."/>
            <person name="Shi J."/>
            <person name="Tocheva E.I."/>
            <person name="Muller A."/>
            <person name="Dobro M.J."/>
            <person name="Jensen G.J."/>
        </authorList>
    </citation>
    <scope>NUCLEOTIDE SEQUENCE [LARGE SCALE GENOMIC DNA]</scope>
    <source>
        <strain evidence="1 2">DSM 6540</strain>
    </source>
</reference>